<dbReference type="GO" id="GO:0003677">
    <property type="term" value="F:DNA binding"/>
    <property type="evidence" value="ECO:0007669"/>
    <property type="project" value="UniProtKB-KW"/>
</dbReference>
<name>H3NPT1_9FIRM</name>
<dbReference type="PANTHER" id="PTHR46558">
    <property type="entry name" value="TRACRIPTIONAL REGULATORY PROTEIN-RELATED-RELATED"/>
    <property type="match status" value="1"/>
</dbReference>
<dbReference type="Pfam" id="PF01381">
    <property type="entry name" value="HTH_3"/>
    <property type="match status" value="1"/>
</dbReference>
<dbReference type="PATRIC" id="fig|883114.3.peg.1345"/>
<keyword evidence="1" id="KW-0238">DNA-binding</keyword>
<dbReference type="eggNOG" id="COG1396">
    <property type="taxonomic scope" value="Bacteria"/>
</dbReference>
<comment type="caution">
    <text evidence="3">The sequence shown here is derived from an EMBL/GenBank/DDBJ whole genome shotgun (WGS) entry which is preliminary data.</text>
</comment>
<protein>
    <recommendedName>
        <fullName evidence="2">HTH cro/C1-type domain-containing protein</fullName>
    </recommendedName>
</protein>
<keyword evidence="4" id="KW-1185">Reference proteome</keyword>
<sequence length="176" mass="20229">MLQNKIGKYIKHLRKCKGMTQKDLADKLSISFQTISKWENGDSLPDTSLLLDLANTLDTNVDILLNGGIVVRDNRKFMSVEDVILGFESIENVKKYFGEKSTFYIGMIEGINSKMNIDLEEYLANKESREVMITEVLVQHIMNGGKIDINEAEKYISSNKMIKILKEYIHKFEKEN</sequence>
<proteinExistence type="predicted"/>
<dbReference type="CDD" id="cd00093">
    <property type="entry name" value="HTH_XRE"/>
    <property type="match status" value="1"/>
</dbReference>
<evidence type="ECO:0000313" key="4">
    <source>
        <dbReference type="Proteomes" id="UP000004191"/>
    </source>
</evidence>
<gene>
    <name evidence="3" type="ORF">HMPREF9709_01353</name>
</gene>
<evidence type="ECO:0000259" key="2">
    <source>
        <dbReference type="PROSITE" id="PS50943"/>
    </source>
</evidence>
<dbReference type="InterPro" id="IPR010982">
    <property type="entry name" value="Lambda_DNA-bd_dom_sf"/>
</dbReference>
<dbReference type="GeneID" id="96999833"/>
<dbReference type="PROSITE" id="PS50943">
    <property type="entry name" value="HTH_CROC1"/>
    <property type="match status" value="1"/>
</dbReference>
<feature type="domain" description="HTH cro/C1-type" evidence="2">
    <location>
        <begin position="10"/>
        <end position="64"/>
    </location>
</feature>
<dbReference type="PANTHER" id="PTHR46558:SF11">
    <property type="entry name" value="HTH-TYPE TRANSCRIPTIONAL REGULATOR XRE"/>
    <property type="match status" value="1"/>
</dbReference>
<evidence type="ECO:0000313" key="3">
    <source>
        <dbReference type="EMBL" id="EHR33309.1"/>
    </source>
</evidence>
<dbReference type="AlphaFoldDB" id="H3NPT1"/>
<dbReference type="Proteomes" id="UP000004191">
    <property type="component" value="Unassembled WGS sequence"/>
</dbReference>
<organism evidence="3 4">
    <name type="scientific">Helcococcus kunzii ATCC 51366</name>
    <dbReference type="NCBI Taxonomy" id="883114"/>
    <lineage>
        <taxon>Bacteria</taxon>
        <taxon>Bacillati</taxon>
        <taxon>Bacillota</taxon>
        <taxon>Tissierellia</taxon>
        <taxon>Tissierellales</taxon>
        <taxon>Peptoniphilaceae</taxon>
        <taxon>Helcococcus</taxon>
    </lineage>
</organism>
<dbReference type="HOGENOM" id="CLU_1523123_0_0_9"/>
<dbReference type="STRING" id="883114.HMPREF9709_01353"/>
<reference evidence="3 4" key="1">
    <citation type="submission" date="2012-01" db="EMBL/GenBank/DDBJ databases">
        <title>The Genome Sequence of Helcococcus kunzii ATCC 51366.</title>
        <authorList>
            <consortium name="The Broad Institute Genome Sequencing Platform"/>
            <person name="Earl A."/>
            <person name="Ward D."/>
            <person name="Feldgarden M."/>
            <person name="Gevers D."/>
            <person name="Huys G."/>
            <person name="Young S.K."/>
            <person name="Zeng Q."/>
            <person name="Gargeya S."/>
            <person name="Fitzgerald M."/>
            <person name="Haas B."/>
            <person name="Abouelleil A."/>
            <person name="Alvarado L."/>
            <person name="Arachchi H.M."/>
            <person name="Berlin A."/>
            <person name="Chapman S.B."/>
            <person name="Gearin G."/>
            <person name="Goldberg J."/>
            <person name="Griggs A."/>
            <person name="Gujja S."/>
            <person name="Hansen M."/>
            <person name="Heiman D."/>
            <person name="Howarth C."/>
            <person name="Larimer J."/>
            <person name="Lui A."/>
            <person name="MacDonald P.J.P."/>
            <person name="McCowen C."/>
            <person name="Montmayeur A."/>
            <person name="Murphy C."/>
            <person name="Neiman D."/>
            <person name="Pearson M."/>
            <person name="Priest M."/>
            <person name="Roberts A."/>
            <person name="Saif S."/>
            <person name="Shea T."/>
            <person name="Sisk P."/>
            <person name="Stolte C."/>
            <person name="Sykes S."/>
            <person name="Wortman J."/>
            <person name="Nusbaum C."/>
            <person name="Birren B."/>
        </authorList>
    </citation>
    <scope>NUCLEOTIDE SEQUENCE [LARGE SCALE GENOMIC DNA]</scope>
    <source>
        <strain evidence="3 4">ATCC 51366</strain>
    </source>
</reference>
<dbReference type="Gene3D" id="1.10.260.40">
    <property type="entry name" value="lambda repressor-like DNA-binding domains"/>
    <property type="match status" value="1"/>
</dbReference>
<dbReference type="SUPFAM" id="SSF47413">
    <property type="entry name" value="lambda repressor-like DNA-binding domains"/>
    <property type="match status" value="1"/>
</dbReference>
<dbReference type="InterPro" id="IPR001387">
    <property type="entry name" value="Cro/C1-type_HTH"/>
</dbReference>
<evidence type="ECO:0000256" key="1">
    <source>
        <dbReference type="ARBA" id="ARBA00023125"/>
    </source>
</evidence>
<dbReference type="RefSeq" id="WP_005398868.1">
    <property type="nucleotide sequence ID" value="NZ_JH601088.1"/>
</dbReference>
<dbReference type="SMART" id="SM00530">
    <property type="entry name" value="HTH_XRE"/>
    <property type="match status" value="1"/>
</dbReference>
<accession>H3NPT1</accession>
<dbReference type="EMBL" id="AGEI01000024">
    <property type="protein sequence ID" value="EHR33309.1"/>
    <property type="molecule type" value="Genomic_DNA"/>
</dbReference>